<dbReference type="InterPro" id="IPR040475">
    <property type="entry name" value="SGBP_B_XBD"/>
</dbReference>
<dbReference type="InterPro" id="IPR013783">
    <property type="entry name" value="Ig-like_fold"/>
</dbReference>
<evidence type="ECO:0000313" key="3">
    <source>
        <dbReference type="Proteomes" id="UP000192277"/>
    </source>
</evidence>
<evidence type="ECO:0000259" key="1">
    <source>
        <dbReference type="Pfam" id="PF18329"/>
    </source>
</evidence>
<dbReference type="Gene3D" id="2.60.40.10">
    <property type="entry name" value="Immunoglobulins"/>
    <property type="match status" value="3"/>
</dbReference>
<sequence>MNCIKYLSAIALLVIVIMPACKKEKVSAEPLITSIRNYAAAPNDTVVTGITPGQWVVIHGQNLKNALHIRFDGVEASFNYGNFANDMAVVQIPSVIPFNGVPDELLNTVTYVTTSGTTTYSFNFNYPAPVITGVSTETFFPGDSVYIVGSSFFLVQSVQFAGAGITKYNVDSMGTRIGFVCPPLNQVPGGVITVVAKGGTATTTKTYAVGKPSILLISNENPHAGDSVYIVGAAFKDIQSIVFAGATISSYNVAPDYSSVGFVCPTLSAPGIVTITTLYGTASTTFNVNDINTGIIGNFEWGGSFGWQWWGGASLESGDPNSGWPPYDPLLSGNSSMYLQLNGSNMNSADGNNTSTAIRLNAAQWVPSSNLTEQPENWAIKFEMSVPKPWNGASLVIASDITDYIFRFEPWNTTSGAVAFSTKGWVTVTIPLSSFKAKSSAGDGRGAALSDLTKLIGPSGNSGMYLYMHNYGSSATETGYYAGFDNVRVVKIK</sequence>
<reference evidence="2 3" key="1">
    <citation type="submission" date="2016-04" db="EMBL/GenBank/DDBJ databases">
        <authorList>
            <person name="Chen L."/>
            <person name="Zhuang W."/>
            <person name="Wang G."/>
        </authorList>
    </citation>
    <scope>NUCLEOTIDE SEQUENCE [LARGE SCALE GENOMIC DNA]</scope>
    <source>
        <strain evidence="3">GR20</strain>
    </source>
</reference>
<dbReference type="Pfam" id="PF18329">
    <property type="entry name" value="SGBP_B_XBD"/>
    <property type="match status" value="1"/>
</dbReference>
<proteinExistence type="predicted"/>
<keyword evidence="3" id="KW-1185">Reference proteome</keyword>
<feature type="domain" description="Surface glycan-binding protein B xyloglucan binding" evidence="1">
    <location>
        <begin position="292"/>
        <end position="491"/>
    </location>
</feature>
<evidence type="ECO:0000313" key="2">
    <source>
        <dbReference type="EMBL" id="OQP44957.1"/>
    </source>
</evidence>
<protein>
    <recommendedName>
        <fullName evidence="1">Surface glycan-binding protein B xyloglucan binding domain-containing protein</fullName>
    </recommendedName>
</protein>
<dbReference type="RefSeq" id="WP_014218632.1">
    <property type="nucleotide sequence ID" value="NZ_LWBO01000023.1"/>
</dbReference>
<dbReference type="EMBL" id="LWBO01000023">
    <property type="protein sequence ID" value="OQP44957.1"/>
    <property type="molecule type" value="Genomic_DNA"/>
</dbReference>
<dbReference type="Proteomes" id="UP000192277">
    <property type="component" value="Unassembled WGS sequence"/>
</dbReference>
<accession>A0ABX3NUA8</accession>
<name>A0ABX3NUA8_9BACT</name>
<organism evidence="2 3">
    <name type="scientific">Niastella koreensis</name>
    <dbReference type="NCBI Taxonomy" id="354356"/>
    <lineage>
        <taxon>Bacteria</taxon>
        <taxon>Pseudomonadati</taxon>
        <taxon>Bacteroidota</taxon>
        <taxon>Chitinophagia</taxon>
        <taxon>Chitinophagales</taxon>
        <taxon>Chitinophagaceae</taxon>
        <taxon>Niastella</taxon>
    </lineage>
</organism>
<gene>
    <name evidence="2" type="ORF">A4D02_09235</name>
</gene>
<comment type="caution">
    <text evidence="2">The sequence shown here is derived from an EMBL/GenBank/DDBJ whole genome shotgun (WGS) entry which is preliminary data.</text>
</comment>